<gene>
    <name evidence="2" type="ORF">GCM10007362_06130</name>
</gene>
<feature type="chain" id="PRO_5045363038" description="DUF4309 domain-containing protein" evidence="1">
    <location>
        <begin position="28"/>
        <end position="160"/>
    </location>
</feature>
<evidence type="ECO:0000256" key="1">
    <source>
        <dbReference type="SAM" id="SignalP"/>
    </source>
</evidence>
<accession>A0ABQ1ZNT3</accession>
<name>A0ABQ1ZNT3_9BACL</name>
<evidence type="ECO:0008006" key="4">
    <source>
        <dbReference type="Google" id="ProtNLM"/>
    </source>
</evidence>
<keyword evidence="3" id="KW-1185">Reference proteome</keyword>
<dbReference type="Proteomes" id="UP000605427">
    <property type="component" value="Unassembled WGS sequence"/>
</dbReference>
<organism evidence="2 3">
    <name type="scientific">Saccharibacillus endophyticus</name>
    <dbReference type="NCBI Taxonomy" id="2060666"/>
    <lineage>
        <taxon>Bacteria</taxon>
        <taxon>Bacillati</taxon>
        <taxon>Bacillota</taxon>
        <taxon>Bacilli</taxon>
        <taxon>Bacillales</taxon>
        <taxon>Paenibacillaceae</taxon>
        <taxon>Saccharibacillus</taxon>
    </lineage>
</organism>
<reference evidence="3" key="1">
    <citation type="journal article" date="2019" name="Int. J. Syst. Evol. Microbiol.">
        <title>The Global Catalogue of Microorganisms (GCM) 10K type strain sequencing project: providing services to taxonomists for standard genome sequencing and annotation.</title>
        <authorList>
            <consortium name="The Broad Institute Genomics Platform"/>
            <consortium name="The Broad Institute Genome Sequencing Center for Infectious Disease"/>
            <person name="Wu L."/>
            <person name="Ma J."/>
        </authorList>
    </citation>
    <scope>NUCLEOTIDE SEQUENCE [LARGE SCALE GENOMIC DNA]</scope>
    <source>
        <strain evidence="3">CCM 8702</strain>
    </source>
</reference>
<dbReference type="EMBL" id="BMDD01000001">
    <property type="protein sequence ID" value="GGH70230.1"/>
    <property type="molecule type" value="Genomic_DNA"/>
</dbReference>
<comment type="caution">
    <text evidence="2">The sequence shown here is derived from an EMBL/GenBank/DDBJ whole genome shotgun (WGS) entry which is preliminary data.</text>
</comment>
<protein>
    <recommendedName>
        <fullName evidence="4">DUF4309 domain-containing protein</fullName>
    </recommendedName>
</protein>
<evidence type="ECO:0000313" key="2">
    <source>
        <dbReference type="EMBL" id="GGH70230.1"/>
    </source>
</evidence>
<keyword evidence="1" id="KW-0732">Signal</keyword>
<feature type="signal peptide" evidence="1">
    <location>
        <begin position="1"/>
        <end position="27"/>
    </location>
</feature>
<dbReference type="RefSeq" id="WP_172238894.1">
    <property type="nucleotide sequence ID" value="NZ_BMDD01000001.1"/>
</dbReference>
<proteinExistence type="predicted"/>
<sequence length="160" mass="17317">MNKTTKLLLSTTLAGTAIIGTSWTSSADAASAAVTNPKTVTSQPAQKSNPYEAAGIDDPAAFHTFFIKLQQAVAKNDKKAVASMISYPLNVNTNGKTYKFQTPARFIAKYDSIMTPEVKRTLGYAIEEDLFANWQGVMVGNGQLWISQFDGKIAVYAVNK</sequence>
<evidence type="ECO:0000313" key="3">
    <source>
        <dbReference type="Proteomes" id="UP000605427"/>
    </source>
</evidence>